<reference evidence="2" key="1">
    <citation type="journal article" date="2019" name="Int. J. Syst. Evol. Microbiol.">
        <title>The Global Catalogue of Microorganisms (GCM) 10K type strain sequencing project: providing services to taxonomists for standard genome sequencing and annotation.</title>
        <authorList>
            <consortium name="The Broad Institute Genomics Platform"/>
            <consortium name="The Broad Institute Genome Sequencing Center for Infectious Disease"/>
            <person name="Wu L."/>
            <person name="Ma J."/>
        </authorList>
    </citation>
    <scope>NUCLEOTIDE SEQUENCE [LARGE SCALE GENOMIC DNA]</scope>
    <source>
        <strain evidence="2">CECT 7956</strain>
    </source>
</reference>
<sequence length="82" mass="9634">MNYNEKIYKGLVFAKEGKWHEAHEIAQSKEGHPDFDRLHALIHRIEGDAFNARYWYNICKLKVPSVTVDQEISDLMQIYGPE</sequence>
<evidence type="ECO:0000313" key="1">
    <source>
        <dbReference type="EMBL" id="MFC3809086.1"/>
    </source>
</evidence>
<accession>A0ABV7YQ15</accession>
<organism evidence="1 2">
    <name type="scientific">Lacihabitans lacunae</name>
    <dbReference type="NCBI Taxonomy" id="1028214"/>
    <lineage>
        <taxon>Bacteria</taxon>
        <taxon>Pseudomonadati</taxon>
        <taxon>Bacteroidota</taxon>
        <taxon>Cytophagia</taxon>
        <taxon>Cytophagales</taxon>
        <taxon>Leadbetterellaceae</taxon>
        <taxon>Lacihabitans</taxon>
    </lineage>
</organism>
<evidence type="ECO:0000313" key="2">
    <source>
        <dbReference type="Proteomes" id="UP001595616"/>
    </source>
</evidence>
<proteinExistence type="predicted"/>
<evidence type="ECO:0008006" key="3">
    <source>
        <dbReference type="Google" id="ProtNLM"/>
    </source>
</evidence>
<dbReference type="EMBL" id="JBHRYQ010000001">
    <property type="protein sequence ID" value="MFC3809086.1"/>
    <property type="molecule type" value="Genomic_DNA"/>
</dbReference>
<dbReference type="Proteomes" id="UP001595616">
    <property type="component" value="Unassembled WGS sequence"/>
</dbReference>
<protein>
    <recommendedName>
        <fullName evidence="3">Tetratricopeptide repeat protein</fullName>
    </recommendedName>
</protein>
<name>A0ABV7YQ15_9BACT</name>
<keyword evidence="2" id="KW-1185">Reference proteome</keyword>
<comment type="caution">
    <text evidence="1">The sequence shown here is derived from an EMBL/GenBank/DDBJ whole genome shotgun (WGS) entry which is preliminary data.</text>
</comment>
<dbReference type="RefSeq" id="WP_379833635.1">
    <property type="nucleotide sequence ID" value="NZ_JBHRYQ010000001.1"/>
</dbReference>
<gene>
    <name evidence="1" type="ORF">ACFOOI_00350</name>
</gene>